<dbReference type="InterPro" id="IPR000375">
    <property type="entry name" value="Dynamin_stalk"/>
</dbReference>
<dbReference type="GO" id="GO:0003924">
    <property type="term" value="F:GTPase activity"/>
    <property type="evidence" value="ECO:0007669"/>
    <property type="project" value="InterPro"/>
</dbReference>
<proteinExistence type="predicted"/>
<dbReference type="InterPro" id="IPR001401">
    <property type="entry name" value="Dynamin_GTPase"/>
</dbReference>
<keyword evidence="7" id="KW-1185">Reference proteome</keyword>
<dbReference type="GO" id="GO:0000266">
    <property type="term" value="P:mitochondrial fission"/>
    <property type="evidence" value="ECO:0007669"/>
    <property type="project" value="TreeGrafter"/>
</dbReference>
<keyword evidence="6" id="KW-0378">Hydrolase</keyword>
<evidence type="ECO:0000256" key="1">
    <source>
        <dbReference type="ARBA" id="ARBA00022741"/>
    </source>
</evidence>
<dbReference type="PROSITE" id="PS51388">
    <property type="entry name" value="GED"/>
    <property type="match status" value="1"/>
</dbReference>
<sequence>MVGKAIRRTWSSVDTDGVGLGSRALLDKVDKLRELGVSATIPLPQIVAAGEQSAGKSSLLESLTGISFPRSVSLCTRFATEIICRREAEESVVVTIQPGAGSSKAHQDAVRQFRRTVPSFTGDAFATVFKEAATVMGIKVDAGEESKAPTFTKDVLRIEKSGPREDHLTLIDVPGIFENDTPGVTTKGDIALVKEMVMSYIKDSRTIILAVVPCNTDVATQSIIRYASEVDPEGARTLGVLTKPDLAVEMATKNAVADLVHGRRRDLKLGYCIVRNRGADDQSATLDMDARDAQEREFFSYPPWNNLDPTRIGIPMLRQRLQNLLMERTKTEFPNVKREMLQQLKDARLALDGMGESRSTRSEQLVYLCKIARHFSRLIDYGRNAYYAGDPIFSKKEDLRLITRVRELNESFAETFFKSGHHIEFQEADDSSESDGEEDEDSSESDGEEDEDVRVGRILHRMKLADGMMAPDGDESSIVSVESFIDERGAGYPVSFPIPTRGDNDLHDILAERFSCPEPLSTPLLKEIEKMHHQYRGYELGTFGNSVIPAMFKMQAQKWEAFALAHVSNAVLIVHHFIMDAFEEACPDPLVREPLWSLLLEGLIPCYRRAVDHANFLLSVELNGPAVTCNPAFHTSMESARQARLTQSAREHTVDVPKGVKGVQEGRYVNVDDLAKCTDANATSEVVLRIHDVTKSYYEVARTRFVDSICAHAVDHFLLSAENGPLQVFNSEFVTNMTDEDLDAVAGEDAVSRNQRAMLKKQIEMLEKAVKILRG</sequence>
<dbReference type="AlphaFoldDB" id="A0AAV9GZ42"/>
<evidence type="ECO:0000256" key="3">
    <source>
        <dbReference type="SAM" id="MobiDB-lite"/>
    </source>
</evidence>
<dbReference type="SUPFAM" id="SSF52540">
    <property type="entry name" value="P-loop containing nucleoside triphosphate hydrolases"/>
    <property type="match status" value="1"/>
</dbReference>
<organism evidence="6 7">
    <name type="scientific">Podospora aff. communis PSN243</name>
    <dbReference type="NCBI Taxonomy" id="3040156"/>
    <lineage>
        <taxon>Eukaryota</taxon>
        <taxon>Fungi</taxon>
        <taxon>Dikarya</taxon>
        <taxon>Ascomycota</taxon>
        <taxon>Pezizomycotina</taxon>
        <taxon>Sordariomycetes</taxon>
        <taxon>Sordariomycetidae</taxon>
        <taxon>Sordariales</taxon>
        <taxon>Podosporaceae</taxon>
        <taxon>Podospora</taxon>
    </lineage>
</organism>
<feature type="compositionally biased region" description="Acidic residues" evidence="3">
    <location>
        <begin position="426"/>
        <end position="452"/>
    </location>
</feature>
<dbReference type="PRINTS" id="PR00195">
    <property type="entry name" value="DYNAMIN"/>
</dbReference>
<dbReference type="GO" id="GO:0008017">
    <property type="term" value="F:microtubule binding"/>
    <property type="evidence" value="ECO:0007669"/>
    <property type="project" value="TreeGrafter"/>
</dbReference>
<dbReference type="GO" id="GO:0005874">
    <property type="term" value="C:microtubule"/>
    <property type="evidence" value="ECO:0007669"/>
    <property type="project" value="TreeGrafter"/>
</dbReference>
<protein>
    <submittedName>
        <fullName evidence="6">P-loop containing nucleoside triphosphate hydrolase protein</fullName>
    </submittedName>
</protein>
<evidence type="ECO:0000259" key="5">
    <source>
        <dbReference type="PROSITE" id="PS51718"/>
    </source>
</evidence>
<dbReference type="InterPro" id="IPR030381">
    <property type="entry name" value="G_DYNAMIN_dom"/>
</dbReference>
<dbReference type="InterPro" id="IPR045063">
    <property type="entry name" value="Dynamin_N"/>
</dbReference>
<dbReference type="Pfam" id="PF02212">
    <property type="entry name" value="GED"/>
    <property type="match status" value="1"/>
</dbReference>
<evidence type="ECO:0000259" key="4">
    <source>
        <dbReference type="PROSITE" id="PS51388"/>
    </source>
</evidence>
<feature type="domain" description="Dynamin-type G" evidence="5">
    <location>
        <begin position="40"/>
        <end position="334"/>
    </location>
</feature>
<accession>A0AAV9GZ42</accession>
<dbReference type="Pfam" id="PF00350">
    <property type="entry name" value="Dynamin_N"/>
    <property type="match status" value="1"/>
</dbReference>
<keyword evidence="2" id="KW-0342">GTP-binding</keyword>
<dbReference type="InterPro" id="IPR003130">
    <property type="entry name" value="GED"/>
</dbReference>
<evidence type="ECO:0000313" key="6">
    <source>
        <dbReference type="EMBL" id="KAK4452587.1"/>
    </source>
</evidence>
<dbReference type="InterPro" id="IPR022812">
    <property type="entry name" value="Dynamin"/>
</dbReference>
<dbReference type="GO" id="GO:0005525">
    <property type="term" value="F:GTP binding"/>
    <property type="evidence" value="ECO:0007669"/>
    <property type="project" value="InterPro"/>
</dbReference>
<dbReference type="Gene3D" id="1.20.120.1240">
    <property type="entry name" value="Dynamin, middle domain"/>
    <property type="match status" value="1"/>
</dbReference>
<dbReference type="EMBL" id="MU865923">
    <property type="protein sequence ID" value="KAK4452587.1"/>
    <property type="molecule type" value="Genomic_DNA"/>
</dbReference>
<feature type="domain" description="GED" evidence="4">
    <location>
        <begin position="687"/>
        <end position="775"/>
    </location>
</feature>
<reference evidence="6" key="2">
    <citation type="submission" date="2023-05" db="EMBL/GenBank/DDBJ databases">
        <authorList>
            <consortium name="Lawrence Berkeley National Laboratory"/>
            <person name="Steindorff A."/>
            <person name="Hensen N."/>
            <person name="Bonometti L."/>
            <person name="Westerberg I."/>
            <person name="Brannstrom I.O."/>
            <person name="Guillou S."/>
            <person name="Cros-Aarteil S."/>
            <person name="Calhoun S."/>
            <person name="Haridas S."/>
            <person name="Kuo A."/>
            <person name="Mondo S."/>
            <person name="Pangilinan J."/>
            <person name="Riley R."/>
            <person name="Labutti K."/>
            <person name="Andreopoulos B."/>
            <person name="Lipzen A."/>
            <person name="Chen C."/>
            <person name="Yanf M."/>
            <person name="Daum C."/>
            <person name="Ng V."/>
            <person name="Clum A."/>
            <person name="Ohm R."/>
            <person name="Martin F."/>
            <person name="Silar P."/>
            <person name="Natvig D."/>
            <person name="Lalanne C."/>
            <person name="Gautier V."/>
            <person name="Ament-Velasquez S.L."/>
            <person name="Kruys A."/>
            <person name="Hutchinson M.I."/>
            <person name="Powell A.J."/>
            <person name="Barry K."/>
            <person name="Miller A.N."/>
            <person name="Grigoriev I.V."/>
            <person name="Debuchy R."/>
            <person name="Gladieux P."/>
            <person name="Thoren M.H."/>
            <person name="Johannesson H."/>
        </authorList>
    </citation>
    <scope>NUCLEOTIDE SEQUENCE</scope>
    <source>
        <strain evidence="6">PSN243</strain>
    </source>
</reference>
<dbReference type="GO" id="GO:0016020">
    <property type="term" value="C:membrane"/>
    <property type="evidence" value="ECO:0007669"/>
    <property type="project" value="TreeGrafter"/>
</dbReference>
<dbReference type="GO" id="GO:0006897">
    <property type="term" value="P:endocytosis"/>
    <property type="evidence" value="ECO:0007669"/>
    <property type="project" value="TreeGrafter"/>
</dbReference>
<comment type="caution">
    <text evidence="6">The sequence shown here is derived from an EMBL/GenBank/DDBJ whole genome shotgun (WGS) entry which is preliminary data.</text>
</comment>
<name>A0AAV9GZ42_9PEZI</name>
<dbReference type="GO" id="GO:0005739">
    <property type="term" value="C:mitochondrion"/>
    <property type="evidence" value="ECO:0007669"/>
    <property type="project" value="TreeGrafter"/>
</dbReference>
<dbReference type="SMART" id="SM00053">
    <property type="entry name" value="DYNc"/>
    <property type="match status" value="1"/>
</dbReference>
<feature type="region of interest" description="Disordered" evidence="3">
    <location>
        <begin position="423"/>
        <end position="453"/>
    </location>
</feature>
<dbReference type="GO" id="GO:0048312">
    <property type="term" value="P:intracellular distribution of mitochondria"/>
    <property type="evidence" value="ECO:0007669"/>
    <property type="project" value="TreeGrafter"/>
</dbReference>
<dbReference type="Proteomes" id="UP001321760">
    <property type="component" value="Unassembled WGS sequence"/>
</dbReference>
<dbReference type="Pfam" id="PF01031">
    <property type="entry name" value="Dynamin_M"/>
    <property type="match status" value="1"/>
</dbReference>
<dbReference type="FunFam" id="3.40.50.300:FF:001425">
    <property type="entry name" value="Dynamin GTPase, putative"/>
    <property type="match status" value="1"/>
</dbReference>
<dbReference type="CDD" id="cd08771">
    <property type="entry name" value="DLP_1"/>
    <property type="match status" value="1"/>
</dbReference>
<evidence type="ECO:0000256" key="2">
    <source>
        <dbReference type="ARBA" id="ARBA00023134"/>
    </source>
</evidence>
<gene>
    <name evidence="6" type="ORF">QBC34DRAFT_483178</name>
</gene>
<dbReference type="InterPro" id="IPR020850">
    <property type="entry name" value="GED_dom"/>
</dbReference>
<dbReference type="PROSITE" id="PS51718">
    <property type="entry name" value="G_DYNAMIN_2"/>
    <property type="match status" value="1"/>
</dbReference>
<dbReference type="PANTHER" id="PTHR11566">
    <property type="entry name" value="DYNAMIN"/>
    <property type="match status" value="1"/>
</dbReference>
<dbReference type="InterPro" id="IPR027417">
    <property type="entry name" value="P-loop_NTPase"/>
</dbReference>
<keyword evidence="1" id="KW-0547">Nucleotide-binding</keyword>
<reference evidence="6" key="1">
    <citation type="journal article" date="2023" name="Mol. Phylogenet. Evol.">
        <title>Genome-scale phylogeny and comparative genomics of the fungal order Sordariales.</title>
        <authorList>
            <person name="Hensen N."/>
            <person name="Bonometti L."/>
            <person name="Westerberg I."/>
            <person name="Brannstrom I.O."/>
            <person name="Guillou S."/>
            <person name="Cros-Aarteil S."/>
            <person name="Calhoun S."/>
            <person name="Haridas S."/>
            <person name="Kuo A."/>
            <person name="Mondo S."/>
            <person name="Pangilinan J."/>
            <person name="Riley R."/>
            <person name="LaButti K."/>
            <person name="Andreopoulos B."/>
            <person name="Lipzen A."/>
            <person name="Chen C."/>
            <person name="Yan M."/>
            <person name="Daum C."/>
            <person name="Ng V."/>
            <person name="Clum A."/>
            <person name="Steindorff A."/>
            <person name="Ohm R.A."/>
            <person name="Martin F."/>
            <person name="Silar P."/>
            <person name="Natvig D.O."/>
            <person name="Lalanne C."/>
            <person name="Gautier V."/>
            <person name="Ament-Velasquez S.L."/>
            <person name="Kruys A."/>
            <person name="Hutchinson M.I."/>
            <person name="Powell A.J."/>
            <person name="Barry K."/>
            <person name="Miller A.N."/>
            <person name="Grigoriev I.V."/>
            <person name="Debuchy R."/>
            <person name="Gladieux P."/>
            <person name="Hiltunen Thoren M."/>
            <person name="Johannesson H."/>
        </authorList>
    </citation>
    <scope>NUCLEOTIDE SEQUENCE</scope>
    <source>
        <strain evidence="6">PSN243</strain>
    </source>
</reference>
<evidence type="ECO:0000313" key="7">
    <source>
        <dbReference type="Proteomes" id="UP001321760"/>
    </source>
</evidence>
<dbReference type="GO" id="GO:0016559">
    <property type="term" value="P:peroxisome fission"/>
    <property type="evidence" value="ECO:0007669"/>
    <property type="project" value="TreeGrafter"/>
</dbReference>
<dbReference type="Gene3D" id="3.40.50.300">
    <property type="entry name" value="P-loop containing nucleotide triphosphate hydrolases"/>
    <property type="match status" value="1"/>
</dbReference>
<dbReference type="PANTHER" id="PTHR11566:SF215">
    <property type="entry name" value="DYNAMIN GTPASE"/>
    <property type="match status" value="1"/>
</dbReference>